<evidence type="ECO:0000256" key="1">
    <source>
        <dbReference type="SAM" id="SignalP"/>
    </source>
</evidence>
<name>A0ABV8PM34_9FLAO</name>
<proteinExistence type="predicted"/>
<feature type="chain" id="PRO_5046713161" description="Glycoside hydrolase 123 C-terminal domain-containing protein" evidence="1">
    <location>
        <begin position="25"/>
        <end position="613"/>
    </location>
</feature>
<sequence>MNTLTSFKSILLIMALSLSPILSAQIVNVWAVGDGEKVFRYNTDHFAEKNNSIWDGEKVKLRGLYNEVLGFQVIVELDSLGANSLEISMSPPVNTVSGDIIGGDGNIAYGPQGSIDLFSQHYLNVTKPTKPAWYFGSENSAPENMVGWIPDALIPSDALGKGGFPLTVPKTRKITIRMQHRLEVIERQETQNQGFWIDLYLPRDKDFAPGMYASEITVWVNGEASSKLPVEIELIDAYLPDENHSNVWLFTSKNSMVNYFRDLEYDEVTEMMKFEAHRHRVDLVGGFNVHTSIFDINEMNKYKPYLDGSAFTAENGYQGPGQGVGEKLFAVGMYGNKVLGRTKDSIQSESNKWVAWFEEHSPETRYFWYMIDEPGEVQYPYIKQNSGWVKSNPGPGKRLPIFTTTAYKEELKDVIDIFNGYRGIRDYEQFKLLKERGGDHWFYNGNRPFYGSVILEAEAVDFRVNGWIKHLFGINTWFIWHGSHWQHNFQGPKGNLQQRVFNEPLTFINWGFNYGNGDGVVFYPGRMPYHKEEDRGLNQVLPSIRLKNIRRGQQDHELLWLAEQKIGKTKVSELIRKVVPKAMHEVDKDDPVAWSQRGDDYDEIRNEILNLLK</sequence>
<accession>A0ABV8PM34</accession>
<evidence type="ECO:0000313" key="3">
    <source>
        <dbReference type="Proteomes" id="UP001595841"/>
    </source>
</evidence>
<evidence type="ECO:0000313" key="2">
    <source>
        <dbReference type="EMBL" id="MFC4221264.1"/>
    </source>
</evidence>
<protein>
    <recommendedName>
        <fullName evidence="4">Glycoside hydrolase 123 C-terminal domain-containing protein</fullName>
    </recommendedName>
</protein>
<dbReference type="RefSeq" id="WP_379765706.1">
    <property type="nucleotide sequence ID" value="NZ_JBHSCL010000009.1"/>
</dbReference>
<gene>
    <name evidence="2" type="ORF">ACFOWS_14020</name>
</gene>
<reference evidence="3" key="1">
    <citation type="journal article" date="2019" name="Int. J. Syst. Evol. Microbiol.">
        <title>The Global Catalogue of Microorganisms (GCM) 10K type strain sequencing project: providing services to taxonomists for standard genome sequencing and annotation.</title>
        <authorList>
            <consortium name="The Broad Institute Genomics Platform"/>
            <consortium name="The Broad Institute Genome Sequencing Center for Infectious Disease"/>
            <person name="Wu L."/>
            <person name="Ma J."/>
        </authorList>
    </citation>
    <scope>NUCLEOTIDE SEQUENCE [LARGE SCALE GENOMIC DNA]</scope>
    <source>
        <strain evidence="3">CGMCC 1.15774</strain>
    </source>
</reference>
<dbReference type="EMBL" id="JBHSCL010000009">
    <property type="protein sequence ID" value="MFC4221264.1"/>
    <property type="molecule type" value="Genomic_DNA"/>
</dbReference>
<evidence type="ECO:0008006" key="4">
    <source>
        <dbReference type="Google" id="ProtNLM"/>
    </source>
</evidence>
<feature type="signal peptide" evidence="1">
    <location>
        <begin position="1"/>
        <end position="24"/>
    </location>
</feature>
<keyword evidence="3" id="KW-1185">Reference proteome</keyword>
<organism evidence="2 3">
    <name type="scientific">Flagellimonas marina</name>
    <dbReference type="NCBI Taxonomy" id="1775168"/>
    <lineage>
        <taxon>Bacteria</taxon>
        <taxon>Pseudomonadati</taxon>
        <taxon>Bacteroidota</taxon>
        <taxon>Flavobacteriia</taxon>
        <taxon>Flavobacteriales</taxon>
        <taxon>Flavobacteriaceae</taxon>
        <taxon>Flagellimonas</taxon>
    </lineage>
</organism>
<dbReference type="Proteomes" id="UP001595841">
    <property type="component" value="Unassembled WGS sequence"/>
</dbReference>
<comment type="caution">
    <text evidence="2">The sequence shown here is derived from an EMBL/GenBank/DDBJ whole genome shotgun (WGS) entry which is preliminary data.</text>
</comment>
<keyword evidence="1" id="KW-0732">Signal</keyword>